<protein>
    <submittedName>
        <fullName evidence="2">(African queen) hypothetical protein</fullName>
    </submittedName>
</protein>
<gene>
    <name evidence="2" type="ORF">DCHRY22_LOCUS7676</name>
</gene>
<keyword evidence="3" id="KW-1185">Reference proteome</keyword>
<dbReference type="Proteomes" id="UP000789524">
    <property type="component" value="Unassembled WGS sequence"/>
</dbReference>
<feature type="region of interest" description="Disordered" evidence="1">
    <location>
        <begin position="29"/>
        <end position="54"/>
    </location>
</feature>
<organism evidence="2 3">
    <name type="scientific">Danaus chrysippus</name>
    <name type="common">African queen</name>
    <dbReference type="NCBI Taxonomy" id="151541"/>
    <lineage>
        <taxon>Eukaryota</taxon>
        <taxon>Metazoa</taxon>
        <taxon>Ecdysozoa</taxon>
        <taxon>Arthropoda</taxon>
        <taxon>Hexapoda</taxon>
        <taxon>Insecta</taxon>
        <taxon>Pterygota</taxon>
        <taxon>Neoptera</taxon>
        <taxon>Endopterygota</taxon>
        <taxon>Lepidoptera</taxon>
        <taxon>Glossata</taxon>
        <taxon>Ditrysia</taxon>
        <taxon>Papilionoidea</taxon>
        <taxon>Nymphalidae</taxon>
        <taxon>Danainae</taxon>
        <taxon>Danaini</taxon>
        <taxon>Danaina</taxon>
        <taxon>Danaus</taxon>
        <taxon>Anosia</taxon>
    </lineage>
</organism>
<reference evidence="2" key="1">
    <citation type="submission" date="2021-09" db="EMBL/GenBank/DDBJ databases">
        <authorList>
            <person name="Martin H S."/>
        </authorList>
    </citation>
    <scope>NUCLEOTIDE SEQUENCE</scope>
</reference>
<accession>A0A8J2QQQ1</accession>
<dbReference type="AlphaFoldDB" id="A0A8J2QQQ1"/>
<sequence length="112" mass="12113">MCSRCQKVALAAWRSRLAGRYITGFTGPNGLGHCPPVRNSHLTGNSGRGRQAMTSADRFQRFPSPLPPLMPPHPPLPFPLTYVVDQEMMGIEGELARQSTVGNRASGVRGSP</sequence>
<dbReference type="EMBL" id="CAKASE010000058">
    <property type="protein sequence ID" value="CAG9567407.1"/>
    <property type="molecule type" value="Genomic_DNA"/>
</dbReference>
<evidence type="ECO:0000256" key="1">
    <source>
        <dbReference type="SAM" id="MobiDB-lite"/>
    </source>
</evidence>
<comment type="caution">
    <text evidence="2">The sequence shown here is derived from an EMBL/GenBank/DDBJ whole genome shotgun (WGS) entry which is preliminary data.</text>
</comment>
<evidence type="ECO:0000313" key="3">
    <source>
        <dbReference type="Proteomes" id="UP000789524"/>
    </source>
</evidence>
<proteinExistence type="predicted"/>
<evidence type="ECO:0000313" key="2">
    <source>
        <dbReference type="EMBL" id="CAG9567407.1"/>
    </source>
</evidence>
<name>A0A8J2QQQ1_9NEOP</name>